<feature type="compositionally biased region" description="Polar residues" evidence="1">
    <location>
        <begin position="252"/>
        <end position="267"/>
    </location>
</feature>
<feature type="region of interest" description="Disordered" evidence="1">
    <location>
        <begin position="90"/>
        <end position="125"/>
    </location>
</feature>
<evidence type="ECO:0000256" key="1">
    <source>
        <dbReference type="SAM" id="MobiDB-lite"/>
    </source>
</evidence>
<reference evidence="3 4" key="1">
    <citation type="submission" date="2024-01" db="EMBL/GenBank/DDBJ databases">
        <title>A draft genome for a cacao thread blight-causing isolate of Paramarasmius palmivorus.</title>
        <authorList>
            <person name="Baruah I.K."/>
            <person name="Bukari Y."/>
            <person name="Amoako-Attah I."/>
            <person name="Meinhardt L.W."/>
            <person name="Bailey B.A."/>
            <person name="Cohen S.P."/>
        </authorList>
    </citation>
    <scope>NUCLEOTIDE SEQUENCE [LARGE SCALE GENOMIC DNA]</scope>
    <source>
        <strain evidence="3 4">GH-12</strain>
    </source>
</reference>
<organism evidence="3 4">
    <name type="scientific">Paramarasmius palmivorus</name>
    <dbReference type="NCBI Taxonomy" id="297713"/>
    <lineage>
        <taxon>Eukaryota</taxon>
        <taxon>Fungi</taxon>
        <taxon>Dikarya</taxon>
        <taxon>Basidiomycota</taxon>
        <taxon>Agaricomycotina</taxon>
        <taxon>Agaricomycetes</taxon>
        <taxon>Agaricomycetidae</taxon>
        <taxon>Agaricales</taxon>
        <taxon>Marasmiineae</taxon>
        <taxon>Marasmiaceae</taxon>
        <taxon>Paramarasmius</taxon>
    </lineage>
</organism>
<comment type="caution">
    <text evidence="3">The sequence shown here is derived from an EMBL/GenBank/DDBJ whole genome shotgun (WGS) entry which is preliminary data.</text>
</comment>
<keyword evidence="4" id="KW-1185">Reference proteome</keyword>
<feature type="region of interest" description="Disordered" evidence="1">
    <location>
        <begin position="163"/>
        <end position="285"/>
    </location>
</feature>
<feature type="compositionally biased region" description="Low complexity" evidence="1">
    <location>
        <begin position="221"/>
        <end position="237"/>
    </location>
</feature>
<feature type="compositionally biased region" description="Low complexity" evidence="1">
    <location>
        <begin position="113"/>
        <end position="125"/>
    </location>
</feature>
<name>A0AAW0AND2_9AGAR</name>
<evidence type="ECO:0000313" key="4">
    <source>
        <dbReference type="Proteomes" id="UP001383192"/>
    </source>
</evidence>
<dbReference type="PROSITE" id="PS00028">
    <property type="entry name" value="ZINC_FINGER_C2H2_1"/>
    <property type="match status" value="1"/>
</dbReference>
<evidence type="ECO:0000259" key="2">
    <source>
        <dbReference type="PROSITE" id="PS00028"/>
    </source>
</evidence>
<evidence type="ECO:0000313" key="3">
    <source>
        <dbReference type="EMBL" id="KAK7014748.1"/>
    </source>
</evidence>
<feature type="domain" description="C2H2-type" evidence="2">
    <location>
        <begin position="7"/>
        <end position="27"/>
    </location>
</feature>
<feature type="compositionally biased region" description="Low complexity" evidence="1">
    <location>
        <begin position="200"/>
        <end position="214"/>
    </location>
</feature>
<proteinExistence type="predicted"/>
<accession>A0AAW0AND2</accession>
<dbReference type="Proteomes" id="UP001383192">
    <property type="component" value="Unassembled WGS sequence"/>
</dbReference>
<gene>
    <name evidence="3" type="ORF">VNI00_019292</name>
</gene>
<dbReference type="InterPro" id="IPR013087">
    <property type="entry name" value="Znf_C2H2_type"/>
</dbReference>
<dbReference type="AlphaFoldDB" id="A0AAW0AND2"/>
<dbReference type="EMBL" id="JAYKXP010000351">
    <property type="protein sequence ID" value="KAK7014748.1"/>
    <property type="molecule type" value="Genomic_DNA"/>
</dbReference>
<protein>
    <recommendedName>
        <fullName evidence="2">C2H2-type domain-containing protein</fullName>
    </recommendedName>
</protein>
<sequence length="493" mass="53843">MATVLSCGYCSGTFNDRKEFHDHLGSHQGVAQSVKLVMNGSSYLTSLIPDSEGLYECPAAKCECVGSLRGVFYHFGQDHVNVMQAVKRHAESKLTTPHPKKRPRVDTSSGSYSTPSTRLTSMLTPSPSPSFFAEAAMRGSPIPQGRVLSGSRLPTSLGMSSLMEDHAKASSSPGASVDAAKAMSSSDLDPIVVPSSSPTSGYMASSSSPWSGGDSDLRYTASSSSPAPEPSGAQAGARHSAKLDGFFAKDTPNASRRNFAQDTPNASRRTKVKNPNAGYAAGMRKNDGDPAKVGLRLLGEKVFAMHPAVDDLLDFVSANLATVVNSCAMHTVLGMTTNKHSLVFKCGLGVSDKKGFYRSKFTKTLDSNGEHTCPMCWCPLRSSFEHEEEWCERNSRSNWEDWWRVVPYLVWVCTELREKVFSAVGIPQDHFTRSIDYTRWLVLPCHWSNTTFIDSRVTNLVAVVYTWLRMYMTKALKPRSVDGVFSVNAEPEE</sequence>